<reference evidence="4 5" key="1">
    <citation type="submission" date="2019-06" db="EMBL/GenBank/DDBJ databases">
        <title>Sequencing the genomes of 1000 actinobacteria strains.</title>
        <authorList>
            <person name="Klenk H.-P."/>
        </authorList>
    </citation>
    <scope>NUCLEOTIDE SEQUENCE [LARGE SCALE GENOMIC DNA]</scope>
    <source>
        <strain evidence="4 5">DSM 20427</strain>
    </source>
</reference>
<dbReference type="RefSeq" id="WP_141380906.1">
    <property type="nucleotide sequence ID" value="NZ_BJNA01000037.1"/>
</dbReference>
<evidence type="ECO:0000313" key="4">
    <source>
        <dbReference type="EMBL" id="TQM98171.1"/>
    </source>
</evidence>
<dbReference type="InterPro" id="IPR029045">
    <property type="entry name" value="ClpP/crotonase-like_dom_sf"/>
</dbReference>
<dbReference type="PANTHER" id="PTHR42964:SF1">
    <property type="entry name" value="POLYKETIDE BIOSYNTHESIS ENOYL-COA HYDRATASE PKSH-RELATED"/>
    <property type="match status" value="1"/>
</dbReference>
<dbReference type="EMBL" id="VFPS01000003">
    <property type="protein sequence ID" value="TQM98171.1"/>
    <property type="molecule type" value="Genomic_DNA"/>
</dbReference>
<dbReference type="CDD" id="cd06558">
    <property type="entry name" value="crotonase-like"/>
    <property type="match status" value="1"/>
</dbReference>
<protein>
    <submittedName>
        <fullName evidence="4">Enoyl-CoA hydratase</fullName>
    </submittedName>
</protein>
<proteinExistence type="inferred from homology"/>
<evidence type="ECO:0000256" key="2">
    <source>
        <dbReference type="RuleBase" id="RU003707"/>
    </source>
</evidence>
<dbReference type="PROSITE" id="PS00166">
    <property type="entry name" value="ENOYL_COA_HYDRATASE"/>
    <property type="match status" value="1"/>
</dbReference>
<evidence type="ECO:0000256" key="1">
    <source>
        <dbReference type="ARBA" id="ARBA00005254"/>
    </source>
</evidence>
<dbReference type="Gene3D" id="3.90.226.10">
    <property type="entry name" value="2-enoyl-CoA Hydratase, Chain A, domain 1"/>
    <property type="match status" value="1"/>
</dbReference>
<dbReference type="SUPFAM" id="SSF52096">
    <property type="entry name" value="ClpP/crotonase"/>
    <property type="match status" value="1"/>
</dbReference>
<accession>A0A4Y3UMW1</accession>
<dbReference type="GO" id="GO:0003824">
    <property type="term" value="F:catalytic activity"/>
    <property type="evidence" value="ECO:0007669"/>
    <property type="project" value="InterPro"/>
</dbReference>
<dbReference type="InterPro" id="IPR018376">
    <property type="entry name" value="Enoyl-CoA_hyd/isom_CS"/>
</dbReference>
<organism evidence="4 5">
    <name type="scientific">Microbacterium lacticum</name>
    <dbReference type="NCBI Taxonomy" id="33885"/>
    <lineage>
        <taxon>Bacteria</taxon>
        <taxon>Bacillati</taxon>
        <taxon>Actinomycetota</taxon>
        <taxon>Actinomycetes</taxon>
        <taxon>Micrococcales</taxon>
        <taxon>Microbacteriaceae</taxon>
        <taxon>Microbacterium</taxon>
    </lineage>
</organism>
<dbReference type="InterPro" id="IPR051683">
    <property type="entry name" value="Enoyl-CoA_Hydratase/Isomerase"/>
</dbReference>
<dbReference type="AlphaFoldDB" id="A0A4Y3UMW1"/>
<dbReference type="InterPro" id="IPR001753">
    <property type="entry name" value="Enoyl-CoA_hydra/iso"/>
</dbReference>
<gene>
    <name evidence="4" type="ORF">FHX68_2206</name>
</gene>
<dbReference type="OrthoDB" id="9777711at2"/>
<sequence length="280" mass="28466">MTDSMLHAREGALAHLTFNRPASLNAMGFEMGQRWRDLAREITADPEVGAVLIDASGPAFCAGGDVIEMSTSGSAGSDVSAMAGVIHDGIRAFVESDKPIVAAVQGAVAGGGLGLMLTADYVVASPRAKFVSRYANIGLTPDLGVSTLLPAAIGQTRALRLLLQDETIDAATALDWGLVTEVADDPGARAAEIATFWLDNATAAFGQAKRLVRAGARRAFHGNLADEAQTIGAAFDTDAAQTRVAGFAAASRKSATGAAGATSAAGAASATSTTSTKESR</sequence>
<comment type="similarity">
    <text evidence="1 2">Belongs to the enoyl-CoA hydratase/isomerase family.</text>
</comment>
<name>A0A4Y3UMW1_9MICO</name>
<dbReference type="Pfam" id="PF00378">
    <property type="entry name" value="ECH_1"/>
    <property type="match status" value="1"/>
</dbReference>
<dbReference type="PANTHER" id="PTHR42964">
    <property type="entry name" value="ENOYL-COA HYDRATASE"/>
    <property type="match status" value="1"/>
</dbReference>
<keyword evidence="5" id="KW-1185">Reference proteome</keyword>
<evidence type="ECO:0000256" key="3">
    <source>
        <dbReference type="SAM" id="MobiDB-lite"/>
    </source>
</evidence>
<feature type="region of interest" description="Disordered" evidence="3">
    <location>
        <begin position="256"/>
        <end position="280"/>
    </location>
</feature>
<comment type="caution">
    <text evidence="4">The sequence shown here is derived from an EMBL/GenBank/DDBJ whole genome shotgun (WGS) entry which is preliminary data.</text>
</comment>
<dbReference type="Proteomes" id="UP000319804">
    <property type="component" value="Unassembled WGS sequence"/>
</dbReference>
<evidence type="ECO:0000313" key="5">
    <source>
        <dbReference type="Proteomes" id="UP000319804"/>
    </source>
</evidence>